<dbReference type="Pfam" id="PF01381">
    <property type="entry name" value="HTH_3"/>
    <property type="match status" value="1"/>
</dbReference>
<keyword evidence="4" id="KW-1185">Reference proteome</keyword>
<evidence type="ECO:0000313" key="4">
    <source>
        <dbReference type="Proteomes" id="UP000008037"/>
    </source>
</evidence>
<feature type="domain" description="HTH cro/C1-type" evidence="2">
    <location>
        <begin position="30"/>
        <end position="78"/>
    </location>
</feature>
<dbReference type="OrthoDB" id="371772at2157"/>
<evidence type="ECO:0000259" key="2">
    <source>
        <dbReference type="PROSITE" id="PS50943"/>
    </source>
</evidence>
<dbReference type="InParanoid" id="K0I6S9"/>
<dbReference type="CDD" id="cd00093">
    <property type="entry name" value="HTH_XRE"/>
    <property type="match status" value="1"/>
</dbReference>
<evidence type="ECO:0000313" key="3">
    <source>
        <dbReference type="EMBL" id="AFU56961.1"/>
    </source>
</evidence>
<protein>
    <submittedName>
        <fullName evidence="3">Putative helix-turn-helix domain-containing protein</fullName>
    </submittedName>
</protein>
<dbReference type="PROSITE" id="PS50943">
    <property type="entry name" value="HTH_CROC1"/>
    <property type="match status" value="1"/>
</dbReference>
<dbReference type="EMBL" id="CP002408">
    <property type="protein sequence ID" value="AFU56961.1"/>
    <property type="molecule type" value="Genomic_DNA"/>
</dbReference>
<name>K0I6S9_NITGG</name>
<feature type="region of interest" description="Disordered" evidence="1">
    <location>
        <begin position="87"/>
        <end position="109"/>
    </location>
</feature>
<reference evidence="3 4" key="1">
    <citation type="journal article" date="2012" name="Environ. Microbiol.">
        <title>The genome of the ammonia-oxidizing Candidatus Nitrososphaera gargensis: insights into metabolic versatility and environmental adaptations.</title>
        <authorList>
            <person name="Spang A."/>
            <person name="Poehlein A."/>
            <person name="Offre P."/>
            <person name="Zumbragel S."/>
            <person name="Haider S."/>
            <person name="Rychlik N."/>
            <person name="Nowka B."/>
            <person name="Schmeisser C."/>
            <person name="Lebedeva E.V."/>
            <person name="Rattei T."/>
            <person name="Bohm C."/>
            <person name="Schmid M."/>
            <person name="Galushko A."/>
            <person name="Hatzenpichler R."/>
            <person name="Weinmaier T."/>
            <person name="Daniel R."/>
            <person name="Schleper C."/>
            <person name="Spieck E."/>
            <person name="Streit W."/>
            <person name="Wagner M."/>
        </authorList>
    </citation>
    <scope>NUCLEOTIDE SEQUENCE [LARGE SCALE GENOMIC DNA]</scope>
    <source>
        <strain evidence="4">Ga9.2</strain>
    </source>
</reference>
<dbReference type="InterPro" id="IPR001387">
    <property type="entry name" value="Cro/C1-type_HTH"/>
</dbReference>
<dbReference type="GO" id="GO:0003677">
    <property type="term" value="F:DNA binding"/>
    <property type="evidence" value="ECO:0007669"/>
    <property type="project" value="InterPro"/>
</dbReference>
<dbReference type="BioCyc" id="CNIT1237085:G1324-11-MONOMER"/>
<sequence length="109" mass="12088">MSTDINNNTGNELALIAGSVVLSDNPSQQLKYWRKKFGVKQADLARKMDITPSVLSDYEKGRRPSPGVNFIKRYLIALYELGRSNSHAATTEEEKMAPTPVANVHISQP</sequence>
<dbReference type="SUPFAM" id="SSF47413">
    <property type="entry name" value="lambda repressor-like DNA-binding domains"/>
    <property type="match status" value="1"/>
</dbReference>
<proteinExistence type="predicted"/>
<accession>K0I6S9</accession>
<dbReference type="AlphaFoldDB" id="K0I6S9"/>
<dbReference type="GeneID" id="58787599"/>
<gene>
    <name evidence="3" type="ordered locus">Ngar_c00110</name>
</gene>
<dbReference type="SMART" id="SM00530">
    <property type="entry name" value="HTH_XRE"/>
    <property type="match status" value="1"/>
</dbReference>
<dbReference type="HOGENOM" id="CLU_2177956_0_0_2"/>
<dbReference type="Gene3D" id="1.10.260.40">
    <property type="entry name" value="lambda repressor-like DNA-binding domains"/>
    <property type="match status" value="1"/>
</dbReference>
<dbReference type="RefSeq" id="WP_015017534.1">
    <property type="nucleotide sequence ID" value="NC_018719.1"/>
</dbReference>
<dbReference type="Proteomes" id="UP000008037">
    <property type="component" value="Chromosome"/>
</dbReference>
<evidence type="ECO:0000256" key="1">
    <source>
        <dbReference type="SAM" id="MobiDB-lite"/>
    </source>
</evidence>
<dbReference type="STRING" id="1237085.Ngar_c00110"/>
<dbReference type="KEGG" id="nga:Ngar_c00110"/>
<dbReference type="InterPro" id="IPR010982">
    <property type="entry name" value="Lambda_DNA-bd_dom_sf"/>
</dbReference>
<organism evidence="3 4">
    <name type="scientific">Nitrososphaera gargensis (strain Ga9.2)</name>
    <dbReference type="NCBI Taxonomy" id="1237085"/>
    <lineage>
        <taxon>Archaea</taxon>
        <taxon>Nitrososphaerota</taxon>
        <taxon>Nitrososphaeria</taxon>
        <taxon>Nitrososphaerales</taxon>
        <taxon>Nitrososphaeraceae</taxon>
        <taxon>Nitrososphaera</taxon>
    </lineage>
</organism>